<dbReference type="InterPro" id="IPR030378">
    <property type="entry name" value="G_CP_dom"/>
</dbReference>
<evidence type="ECO:0000256" key="5">
    <source>
        <dbReference type="ARBA" id="ARBA00023242"/>
    </source>
</evidence>
<evidence type="ECO:0000256" key="6">
    <source>
        <dbReference type="SAM" id="MobiDB-lite"/>
    </source>
</evidence>
<dbReference type="GO" id="GO:0050793">
    <property type="term" value="P:regulation of developmental process"/>
    <property type="evidence" value="ECO:0007669"/>
    <property type="project" value="UniProtKB-ARBA"/>
</dbReference>
<reference evidence="8 9" key="1">
    <citation type="journal article" date="2024" name="Nat. Commun.">
        <title>Phylogenomics reveals the evolutionary origins of lichenization in chlorophyte algae.</title>
        <authorList>
            <person name="Puginier C."/>
            <person name="Libourel C."/>
            <person name="Otte J."/>
            <person name="Skaloud P."/>
            <person name="Haon M."/>
            <person name="Grisel S."/>
            <person name="Petersen M."/>
            <person name="Berrin J.G."/>
            <person name="Delaux P.M."/>
            <person name="Dal Grande F."/>
            <person name="Keller J."/>
        </authorList>
    </citation>
    <scope>NUCLEOTIDE SEQUENCE [LARGE SCALE GENOMIC DNA]</scope>
    <source>
        <strain evidence="8 9">SAG 2145</strain>
    </source>
</reference>
<feature type="compositionally biased region" description="Basic residues" evidence="6">
    <location>
        <begin position="24"/>
        <end position="35"/>
    </location>
</feature>
<keyword evidence="5" id="KW-0539">Nucleus</keyword>
<dbReference type="CDD" id="cd04178">
    <property type="entry name" value="Nucleostemin_like"/>
    <property type="match status" value="1"/>
</dbReference>
<dbReference type="FunFam" id="1.10.1580.10:FF:000002">
    <property type="entry name" value="Guanine nucleotide-binding protein-like 3 (nucleolar)-like"/>
    <property type="match status" value="1"/>
</dbReference>
<evidence type="ECO:0000256" key="4">
    <source>
        <dbReference type="ARBA" id="ARBA00023134"/>
    </source>
</evidence>
<feature type="region of interest" description="Disordered" evidence="6">
    <location>
        <begin position="253"/>
        <end position="299"/>
    </location>
</feature>
<evidence type="ECO:0000256" key="3">
    <source>
        <dbReference type="ARBA" id="ARBA00023054"/>
    </source>
</evidence>
<dbReference type="InterPro" id="IPR027417">
    <property type="entry name" value="P-loop_NTPase"/>
</dbReference>
<dbReference type="Gene3D" id="3.40.50.300">
    <property type="entry name" value="P-loop containing nucleotide triphosphate hydrolases"/>
    <property type="match status" value="1"/>
</dbReference>
<sequence>MPKKSKKSKSKRTTLRQKYKVIKKVKEHHKKKAKEAKKAGLNGRKKVQKDPGIPSQYPFKEQLLKEIEFAKARSQAEAVQKKEQRKLNKAAAKAAAEAGSDDEPMGLAGLAVGSATEEAMPDVPSVEAVKQQVDERTSQFARKRQREDDGEADEDDDLASVPLLQGADPMRKAAYKEVMKVVQAADVVIQVLDARDPAATRSTDIEQLIRRSSPSKRIILLLNKIDLVPREVAEQWLKHLREELPTVGFRCSTQKQGGRLGQQQLPRGAAARHEAMRERKLQRRGRGQEAPPNNEPLLGGSACLGADPLMQLLKNYARNAGVKTAISVGIVGLPNVGKSSLINSLKRARAVQVGNRPGVTRTAQEVVLDKHLRLIDSPGLLFSQEPDAATAALHNTIRVEKLDDPVLPVARIVQRCPAEQLMGVYKIPAFEGAEGLLQEISMVRGKLLPGGLPNVEAAARIVLQDWHDGKIPYYTLPPQRDSVVKGSAEVVSSWAKEFDADQVYAAEGNAVIQHLSSLDDITASYSQVPSLAEPMEALPSHPKPAAPATAAALALPLPAGLEDEPEDMDQSERNIAGIPLSKGKKAGGLDQTQRLYDEPGQFNPRAAKADKKRRKKQKKAGVSPGEGRASRQQRNQCCISKPRDDSQSAAKLAVKLLRSFSCNADNLLRYGASDSSSAGALCEPLLPSLPDSRGAAMCII</sequence>
<feature type="region of interest" description="Disordered" evidence="6">
    <location>
        <begin position="593"/>
        <end position="643"/>
    </location>
</feature>
<feature type="region of interest" description="Disordered" evidence="6">
    <location>
        <begin position="75"/>
        <end position="106"/>
    </location>
</feature>
<evidence type="ECO:0000259" key="7">
    <source>
        <dbReference type="PROSITE" id="PS51721"/>
    </source>
</evidence>
<feature type="region of interest" description="Disordered" evidence="6">
    <location>
        <begin position="128"/>
        <end position="164"/>
    </location>
</feature>
<dbReference type="InterPro" id="IPR014813">
    <property type="entry name" value="Gnl3_N_dom"/>
</dbReference>
<feature type="region of interest" description="Disordered" evidence="6">
    <location>
        <begin position="24"/>
        <end position="57"/>
    </location>
</feature>
<dbReference type="GO" id="GO:0051239">
    <property type="term" value="P:regulation of multicellular organismal process"/>
    <property type="evidence" value="ECO:0007669"/>
    <property type="project" value="UniProtKB-ARBA"/>
</dbReference>
<evidence type="ECO:0000313" key="9">
    <source>
        <dbReference type="Proteomes" id="UP001438707"/>
    </source>
</evidence>
<gene>
    <name evidence="8" type="ORF">WJX74_005244</name>
</gene>
<feature type="compositionally biased region" description="Acidic residues" evidence="6">
    <location>
        <begin position="148"/>
        <end position="158"/>
    </location>
</feature>
<dbReference type="PRINTS" id="PR00326">
    <property type="entry name" value="GTP1OBG"/>
</dbReference>
<dbReference type="InterPro" id="IPR050755">
    <property type="entry name" value="TRAFAC_YlqF/YawG_RiboMat"/>
</dbReference>
<feature type="compositionally biased region" description="Basic residues" evidence="6">
    <location>
        <begin position="610"/>
        <end position="619"/>
    </location>
</feature>
<keyword evidence="9" id="KW-1185">Reference proteome</keyword>
<dbReference type="InterPro" id="IPR006073">
    <property type="entry name" value="GTP-bd"/>
</dbReference>
<feature type="domain" description="CP-type G" evidence="7">
    <location>
        <begin position="175"/>
        <end position="383"/>
    </location>
</feature>
<keyword evidence="2" id="KW-0547">Nucleotide-binding</keyword>
<accession>A0AAW1SGH9</accession>
<dbReference type="Pfam" id="PF08701">
    <property type="entry name" value="GN3L_Grn1"/>
    <property type="match status" value="1"/>
</dbReference>
<dbReference type="PROSITE" id="PS51721">
    <property type="entry name" value="G_CP"/>
    <property type="match status" value="1"/>
</dbReference>
<organism evidence="8 9">
    <name type="scientific">Apatococcus lobatus</name>
    <dbReference type="NCBI Taxonomy" id="904363"/>
    <lineage>
        <taxon>Eukaryota</taxon>
        <taxon>Viridiplantae</taxon>
        <taxon>Chlorophyta</taxon>
        <taxon>core chlorophytes</taxon>
        <taxon>Trebouxiophyceae</taxon>
        <taxon>Chlorellales</taxon>
        <taxon>Chlorellaceae</taxon>
        <taxon>Apatococcus</taxon>
    </lineage>
</organism>
<dbReference type="InterPro" id="IPR023179">
    <property type="entry name" value="GTP-bd_ortho_bundle_sf"/>
</dbReference>
<protein>
    <recommendedName>
        <fullName evidence="7">CP-type G domain-containing protein</fullName>
    </recommendedName>
</protein>
<comment type="caution">
    <text evidence="8">The sequence shown here is derived from an EMBL/GenBank/DDBJ whole genome shotgun (WGS) entry which is preliminary data.</text>
</comment>
<dbReference type="GO" id="GO:0005525">
    <property type="term" value="F:GTP binding"/>
    <property type="evidence" value="ECO:0007669"/>
    <property type="project" value="UniProtKB-KW"/>
</dbReference>
<dbReference type="Gene3D" id="1.10.1580.10">
    <property type="match status" value="1"/>
</dbReference>
<proteinExistence type="predicted"/>
<feature type="compositionally biased region" description="Low complexity" evidence="6">
    <location>
        <begin position="89"/>
        <end position="98"/>
    </location>
</feature>
<keyword evidence="3" id="KW-0175">Coiled coil</keyword>
<dbReference type="FunFam" id="3.40.50.300:FF:000571">
    <property type="entry name" value="Guanine nucleotide-binding protein-like NSN1"/>
    <property type="match status" value="1"/>
</dbReference>
<evidence type="ECO:0000313" key="8">
    <source>
        <dbReference type="EMBL" id="KAK9844659.1"/>
    </source>
</evidence>
<comment type="subcellular location">
    <subcellularLocation>
        <location evidence="1">Nucleus</location>
        <location evidence="1">Nucleolus</location>
    </subcellularLocation>
</comment>
<dbReference type="PANTHER" id="PTHR11089:SF30">
    <property type="entry name" value="GUANINE NUCLEOTIDE-BINDING PROTEIN-LIKE 3 HOMOLOG"/>
    <property type="match status" value="1"/>
</dbReference>
<dbReference type="Pfam" id="PF01926">
    <property type="entry name" value="MMR_HSR1"/>
    <property type="match status" value="1"/>
</dbReference>
<evidence type="ECO:0000256" key="2">
    <source>
        <dbReference type="ARBA" id="ARBA00022741"/>
    </source>
</evidence>
<dbReference type="GO" id="GO:0005730">
    <property type="term" value="C:nucleolus"/>
    <property type="evidence" value="ECO:0007669"/>
    <property type="project" value="UniProtKB-SubCell"/>
</dbReference>
<evidence type="ECO:0000256" key="1">
    <source>
        <dbReference type="ARBA" id="ARBA00004604"/>
    </source>
</evidence>
<keyword evidence="4" id="KW-0342">GTP-binding</keyword>
<name>A0AAW1SGH9_9CHLO</name>
<dbReference type="AlphaFoldDB" id="A0AAW1SGH9"/>
<dbReference type="Proteomes" id="UP001438707">
    <property type="component" value="Unassembled WGS sequence"/>
</dbReference>
<dbReference type="EMBL" id="JALJOS010000001">
    <property type="protein sequence ID" value="KAK9844659.1"/>
    <property type="molecule type" value="Genomic_DNA"/>
</dbReference>
<dbReference type="PANTHER" id="PTHR11089">
    <property type="entry name" value="GTP-BINDING PROTEIN-RELATED"/>
    <property type="match status" value="1"/>
</dbReference>
<dbReference type="SUPFAM" id="SSF52540">
    <property type="entry name" value="P-loop containing nucleoside triphosphate hydrolases"/>
    <property type="match status" value="1"/>
</dbReference>